<name>A0A854CPV9_XANOO</name>
<organism evidence="1">
    <name type="scientific">Xanthomonas oryzae pv. oryzae</name>
    <dbReference type="NCBI Taxonomy" id="64187"/>
    <lineage>
        <taxon>Bacteria</taxon>
        <taxon>Pseudomonadati</taxon>
        <taxon>Pseudomonadota</taxon>
        <taxon>Gammaproteobacteria</taxon>
        <taxon>Lysobacterales</taxon>
        <taxon>Lysobacteraceae</taxon>
        <taxon>Xanthomonas</taxon>
    </lineage>
</organism>
<reference evidence="1" key="1">
    <citation type="submission" date="2015-01" db="EMBL/GenBank/DDBJ databases">
        <title>Population genomics of rice bacterial leaf blight strains from India.</title>
        <authorList>
            <person name="Midha S."/>
            <person name="Anil M.G."/>
            <person name="Mishra D."/>
            <person name="Brahma K."/>
            <person name="Laha G.S."/>
            <person name="Sundaram R.M."/>
            <person name="Sonti R.V."/>
            <person name="Patil P.B."/>
        </authorList>
    </citation>
    <scope>NUCLEOTIDE SEQUENCE</scope>
    <source>
        <strain evidence="1">BXO512</strain>
    </source>
</reference>
<comment type="caution">
    <text evidence="1">The sequence shown here is derived from an EMBL/GenBank/DDBJ whole genome shotgun (WGS) entry which is preliminary data.</text>
</comment>
<gene>
    <name evidence="1" type="ORF">BXO512_05375</name>
</gene>
<dbReference type="AlphaFoldDB" id="A0A854CPV9"/>
<sequence>MRPRAHVDALAGAPDIQAVELQLLVLRLIVDGDLPGFLQAFGALHDVTEPAVGLRHAAGQIDLVGYQLLAQPVAPGTLSGTASAPPSWASAPCVAPRWPALGQLPCRQGSTRLQKTPPRRFITSLLINHPLLVKTH</sequence>
<accession>A0A854CPV9</accession>
<evidence type="ECO:0000313" key="1">
    <source>
        <dbReference type="EMBL" id="OLG93266.1"/>
    </source>
</evidence>
<proteinExistence type="predicted"/>
<protein>
    <submittedName>
        <fullName evidence="1">Uncharacterized protein</fullName>
    </submittedName>
</protein>
<dbReference type="EMBL" id="JXEA01000058">
    <property type="protein sequence ID" value="OLG93266.1"/>
    <property type="molecule type" value="Genomic_DNA"/>
</dbReference>